<evidence type="ECO:0000256" key="2">
    <source>
        <dbReference type="ARBA" id="ARBA00023125"/>
    </source>
</evidence>
<dbReference type="Proteomes" id="UP000019113">
    <property type="component" value="Unassembled WGS sequence"/>
</dbReference>
<protein>
    <recommendedName>
        <fullName evidence="4">HTH luxR-type domain-containing protein</fullName>
    </recommendedName>
</protein>
<dbReference type="PANTHER" id="PTHR44688:SF16">
    <property type="entry name" value="DNA-BINDING TRANSCRIPTIONAL ACTIVATOR DEVR_DOSR"/>
    <property type="match status" value="1"/>
</dbReference>
<dbReference type="SMART" id="SM00421">
    <property type="entry name" value="HTH_LUXR"/>
    <property type="match status" value="1"/>
</dbReference>
<dbReference type="GO" id="GO:0003677">
    <property type="term" value="F:DNA binding"/>
    <property type="evidence" value="ECO:0007669"/>
    <property type="project" value="UniProtKB-KW"/>
</dbReference>
<dbReference type="eggNOG" id="COG2197">
    <property type="taxonomic scope" value="Bacteria"/>
</dbReference>
<feature type="domain" description="HTH luxR-type" evidence="4">
    <location>
        <begin position="200"/>
        <end position="265"/>
    </location>
</feature>
<comment type="caution">
    <text evidence="5">The sequence shown here is derived from an EMBL/GenBank/DDBJ whole genome shotgun (WGS) entry which is preliminary data.</text>
</comment>
<accession>W1NAS0</accession>
<dbReference type="Gene3D" id="1.10.10.10">
    <property type="entry name" value="Winged helix-like DNA-binding domain superfamily/Winged helix DNA-binding domain"/>
    <property type="match status" value="1"/>
</dbReference>
<proteinExistence type="predicted"/>
<evidence type="ECO:0000256" key="1">
    <source>
        <dbReference type="ARBA" id="ARBA00023015"/>
    </source>
</evidence>
<gene>
    <name evidence="5" type="ORF">BJB45_09955</name>
</gene>
<dbReference type="InterPro" id="IPR016032">
    <property type="entry name" value="Sig_transdc_resp-reg_C-effctor"/>
</dbReference>
<organism evidence="5 6">
    <name type="scientific">Halomonas huangheensis</name>
    <dbReference type="NCBI Taxonomy" id="1178482"/>
    <lineage>
        <taxon>Bacteria</taxon>
        <taxon>Pseudomonadati</taxon>
        <taxon>Pseudomonadota</taxon>
        <taxon>Gammaproteobacteria</taxon>
        <taxon>Oceanospirillales</taxon>
        <taxon>Halomonadaceae</taxon>
        <taxon>Halomonas</taxon>
    </lineage>
</organism>
<dbReference type="PATRIC" id="fig|1178482.3.peg.1154"/>
<dbReference type="PROSITE" id="PS50043">
    <property type="entry name" value="HTH_LUXR_2"/>
    <property type="match status" value="1"/>
</dbReference>
<dbReference type="PRINTS" id="PR00038">
    <property type="entry name" value="HTHLUXR"/>
</dbReference>
<dbReference type="STRING" id="1178482.AR456_17055"/>
<keyword evidence="2" id="KW-0238">DNA-binding</keyword>
<keyword evidence="3" id="KW-0804">Transcription</keyword>
<dbReference type="InterPro" id="IPR036388">
    <property type="entry name" value="WH-like_DNA-bd_sf"/>
</dbReference>
<dbReference type="OrthoDB" id="343383at2"/>
<evidence type="ECO:0000259" key="4">
    <source>
        <dbReference type="PROSITE" id="PS50043"/>
    </source>
</evidence>
<keyword evidence="1" id="KW-0805">Transcription regulation</keyword>
<dbReference type="KEGG" id="hhu:AR456_17055"/>
<dbReference type="InterPro" id="IPR000792">
    <property type="entry name" value="Tscrpt_reg_LuxR_C"/>
</dbReference>
<name>W1NAS0_9GAMM</name>
<sequence>MTPTDLLASSAGLEWHQRLAALFLGAADADLPRRLEQALHELADHDTVIFHAYRGRGRPLVIHDNYPPHRREQGVDRYLSRIYLLDPFFQAIESGVDSGGHRLRDLAPDRFESSEYHAHYYRGLGLKDEVGLFARVAEDTVMVVSLGFSATAGSLTRRHLQALRHVTPVVAALLTQFWTWQHARFDDAMNEVEPVDAAFSTFGQGQLTRREQEIVRLLLAGHSTKSAARELGISDGTVKVHRKHLYQRLGVSSQAQLFRCFLDHVAVVSRQQYNQSG</sequence>
<evidence type="ECO:0000313" key="5">
    <source>
        <dbReference type="EMBL" id="ERL52281.1"/>
    </source>
</evidence>
<dbReference type="EMBL" id="AVBC01000019">
    <property type="protein sequence ID" value="ERL52281.1"/>
    <property type="molecule type" value="Genomic_DNA"/>
</dbReference>
<dbReference type="Pfam" id="PF00196">
    <property type="entry name" value="GerE"/>
    <property type="match status" value="1"/>
</dbReference>
<dbReference type="SUPFAM" id="SSF46894">
    <property type="entry name" value="C-terminal effector domain of the bipartite response regulators"/>
    <property type="match status" value="1"/>
</dbReference>
<reference evidence="5 6" key="1">
    <citation type="submission" date="2013-08" db="EMBL/GenBank/DDBJ databases">
        <title>draft genome of Halomonas huanghegensis, strain BJGMM-B45T.</title>
        <authorList>
            <person name="Miao C."/>
            <person name="Wan Y."/>
            <person name="Jin W."/>
        </authorList>
    </citation>
    <scope>NUCLEOTIDE SEQUENCE [LARGE SCALE GENOMIC DNA]</scope>
    <source>
        <strain evidence="5 6">BJGMM-B45</strain>
    </source>
</reference>
<dbReference type="RefSeq" id="WP_021818113.1">
    <property type="nucleotide sequence ID" value="NZ_AVBC01000019.1"/>
</dbReference>
<evidence type="ECO:0000313" key="6">
    <source>
        <dbReference type="Proteomes" id="UP000019113"/>
    </source>
</evidence>
<dbReference type="AlphaFoldDB" id="W1NAS0"/>
<keyword evidence="6" id="KW-1185">Reference proteome</keyword>
<dbReference type="GO" id="GO:0006355">
    <property type="term" value="P:regulation of DNA-templated transcription"/>
    <property type="evidence" value="ECO:0007669"/>
    <property type="project" value="InterPro"/>
</dbReference>
<dbReference type="PANTHER" id="PTHR44688">
    <property type="entry name" value="DNA-BINDING TRANSCRIPTIONAL ACTIVATOR DEVR_DOSR"/>
    <property type="match status" value="1"/>
</dbReference>
<evidence type="ECO:0000256" key="3">
    <source>
        <dbReference type="ARBA" id="ARBA00023163"/>
    </source>
</evidence>
<dbReference type="CDD" id="cd06170">
    <property type="entry name" value="LuxR_C_like"/>
    <property type="match status" value="1"/>
</dbReference>